<organism evidence="3 4">
    <name type="scientific">Roseateles subflavus</name>
    <dbReference type="NCBI Taxonomy" id="3053353"/>
    <lineage>
        <taxon>Bacteria</taxon>
        <taxon>Pseudomonadati</taxon>
        <taxon>Pseudomonadota</taxon>
        <taxon>Betaproteobacteria</taxon>
        <taxon>Burkholderiales</taxon>
        <taxon>Sphaerotilaceae</taxon>
        <taxon>Roseateles</taxon>
    </lineage>
</organism>
<keyword evidence="1" id="KW-0408">Iron</keyword>
<dbReference type="EMBL" id="JASVDS010000004">
    <property type="protein sequence ID" value="MDL5033142.1"/>
    <property type="molecule type" value="Genomic_DNA"/>
</dbReference>
<evidence type="ECO:0000256" key="1">
    <source>
        <dbReference type="ARBA" id="ARBA00023004"/>
    </source>
</evidence>
<evidence type="ECO:0000259" key="2">
    <source>
        <dbReference type="SMART" id="SM00899"/>
    </source>
</evidence>
<reference evidence="3 4" key="1">
    <citation type="submission" date="2023-06" db="EMBL/GenBank/DDBJ databases">
        <title>Pelomonas sp. APW6 16S ribosomal RNA gene genome sequencing and assembly.</title>
        <authorList>
            <person name="Woo H."/>
        </authorList>
    </citation>
    <scope>NUCLEOTIDE SEQUENCE [LARGE SCALE GENOMIC DNA]</scope>
    <source>
        <strain evidence="3 4">APW6</strain>
    </source>
</reference>
<dbReference type="InterPro" id="IPR038157">
    <property type="entry name" value="FeoA_core_dom"/>
</dbReference>
<accession>A0ABT7LJV2</accession>
<name>A0ABT7LJV2_9BURK</name>
<evidence type="ECO:0000313" key="4">
    <source>
        <dbReference type="Proteomes" id="UP001238603"/>
    </source>
</evidence>
<dbReference type="Pfam" id="PF04023">
    <property type="entry name" value="FeoA"/>
    <property type="match status" value="1"/>
</dbReference>
<sequence length="102" mass="10720">MIAAPSFTLAQAGIGQAHRVKSLHAPAHAPEWPQWLEEIGFVSGEHVSVLAKGLPGADPLVVRIGQSTFALRRAEADCIELALPHEAPELTSTPALGQQALA</sequence>
<keyword evidence="4" id="KW-1185">Reference proteome</keyword>
<proteinExistence type="predicted"/>
<feature type="domain" description="Ferrous iron transporter FeoA-like" evidence="2">
    <location>
        <begin position="7"/>
        <end position="83"/>
    </location>
</feature>
<comment type="caution">
    <text evidence="3">The sequence shown here is derived from an EMBL/GenBank/DDBJ whole genome shotgun (WGS) entry which is preliminary data.</text>
</comment>
<dbReference type="InterPro" id="IPR007167">
    <property type="entry name" value="Fe-transptr_FeoA-like"/>
</dbReference>
<dbReference type="Proteomes" id="UP001238603">
    <property type="component" value="Unassembled WGS sequence"/>
</dbReference>
<dbReference type="SMART" id="SM00899">
    <property type="entry name" value="FeoA"/>
    <property type="match status" value="1"/>
</dbReference>
<dbReference type="RefSeq" id="WP_285983235.1">
    <property type="nucleotide sequence ID" value="NZ_JASVDS010000004.1"/>
</dbReference>
<protein>
    <submittedName>
        <fullName evidence="3">FeoA family protein</fullName>
    </submittedName>
</protein>
<evidence type="ECO:0000313" key="3">
    <source>
        <dbReference type="EMBL" id="MDL5033142.1"/>
    </source>
</evidence>
<dbReference type="Gene3D" id="2.30.30.90">
    <property type="match status" value="1"/>
</dbReference>
<dbReference type="InterPro" id="IPR008988">
    <property type="entry name" value="Transcriptional_repressor_C"/>
</dbReference>
<gene>
    <name evidence="3" type="ORF">QRD43_14605</name>
</gene>
<dbReference type="SUPFAM" id="SSF50037">
    <property type="entry name" value="C-terminal domain of transcriptional repressors"/>
    <property type="match status" value="1"/>
</dbReference>